<dbReference type="Pfam" id="PF01118">
    <property type="entry name" value="Semialdhyde_dh"/>
    <property type="match status" value="1"/>
</dbReference>
<comment type="pathway">
    <text evidence="3 15">Amino-acid biosynthesis; L-threonine biosynthesis; L-threonine from L-aspartate: step 2/5.</text>
</comment>
<evidence type="ECO:0000256" key="14">
    <source>
        <dbReference type="ARBA" id="ARBA00047891"/>
    </source>
</evidence>
<evidence type="ECO:0000256" key="8">
    <source>
        <dbReference type="ARBA" id="ARBA00022697"/>
    </source>
</evidence>
<evidence type="ECO:0000256" key="4">
    <source>
        <dbReference type="ARBA" id="ARBA00010584"/>
    </source>
</evidence>
<dbReference type="PATRIC" id="fig|707241.3.peg.5172"/>
<keyword evidence="7 15" id="KW-0028">Amino-acid biosynthesis</keyword>
<evidence type="ECO:0000256" key="3">
    <source>
        <dbReference type="ARBA" id="ARBA00005097"/>
    </source>
</evidence>
<feature type="binding site" evidence="15">
    <location>
        <begin position="15"/>
        <end position="18"/>
    </location>
    <ligand>
        <name>NADP(+)</name>
        <dbReference type="ChEBI" id="CHEBI:58349"/>
    </ligand>
</feature>
<feature type="binding site" evidence="15">
    <location>
        <position position="103"/>
    </location>
    <ligand>
        <name>phosphate</name>
        <dbReference type="ChEBI" id="CHEBI:43474"/>
    </ligand>
</feature>
<dbReference type="KEGG" id="smx:SM11_pC1242"/>
<dbReference type="PIRSF" id="PIRSF000148">
    <property type="entry name" value="ASA_dh"/>
    <property type="match status" value="1"/>
</dbReference>
<reference evidence="18 19" key="1">
    <citation type="journal article" date="2011" name="J. Biotechnol.">
        <title>The complete genome sequence of the dominant Sinorhizobium meliloti field isolate SM11 extends the S. meliloti pan-genome.</title>
        <authorList>
            <person name="Schneiker-Bekel S."/>
            <person name="Wibberg D."/>
            <person name="Bekel T."/>
            <person name="Blom J."/>
            <person name="Linke B."/>
            <person name="Neuweger H."/>
            <person name="Stiens M."/>
            <person name="Vorholter F.J."/>
            <person name="Weidner S."/>
            <person name="Goesmann A."/>
            <person name="Puhler A."/>
            <person name="Schluter A."/>
        </authorList>
    </citation>
    <scope>NUCLEOTIDE SEQUENCE [LARGE SCALE GENOMIC DNA]</scope>
    <source>
        <strain evidence="18 19">SM11</strain>
        <plasmid evidence="19">pSmeSM11c</plasmid>
    </source>
</reference>
<evidence type="ECO:0000256" key="1">
    <source>
        <dbReference type="ARBA" id="ARBA00005021"/>
    </source>
</evidence>
<feature type="active site" description="Proton acceptor" evidence="15 16">
    <location>
        <position position="248"/>
    </location>
</feature>
<dbReference type="HAMAP" id="MF_02121">
    <property type="entry name" value="ASADH"/>
    <property type="match status" value="1"/>
</dbReference>
<dbReference type="InterPro" id="IPR000534">
    <property type="entry name" value="Semialdehyde_DH_NAD-bd"/>
</dbReference>
<accession>F7XFJ5</accession>
<dbReference type="EMBL" id="CP001831">
    <property type="protein sequence ID" value="AEH82315.1"/>
    <property type="molecule type" value="Genomic_DNA"/>
</dbReference>
<dbReference type="GO" id="GO:0009089">
    <property type="term" value="P:lysine biosynthetic process via diaminopimelate"/>
    <property type="evidence" value="ECO:0007669"/>
    <property type="project" value="UniProtKB-UniRule"/>
</dbReference>
<evidence type="ECO:0000256" key="12">
    <source>
        <dbReference type="ARBA" id="ARBA00023154"/>
    </source>
</evidence>
<evidence type="ECO:0000256" key="9">
    <source>
        <dbReference type="ARBA" id="ARBA00022857"/>
    </source>
</evidence>
<keyword evidence="9 15" id="KW-0521">NADP</keyword>
<comment type="caution">
    <text evidence="15">Lacks conserved residue(s) required for the propagation of feature annotation.</text>
</comment>
<dbReference type="AlphaFoldDB" id="F7XFJ5"/>
<dbReference type="GO" id="GO:0071266">
    <property type="term" value="P:'de novo' L-methionine biosynthetic process"/>
    <property type="evidence" value="ECO:0007669"/>
    <property type="project" value="UniProtKB-UniRule"/>
</dbReference>
<name>F7XFJ5_SINMM</name>
<dbReference type="SUPFAM" id="SSF55347">
    <property type="entry name" value="Glyceraldehyde-3-phosphate dehydrogenase-like, C-terminal domain"/>
    <property type="match status" value="1"/>
</dbReference>
<feature type="binding site" evidence="15">
    <location>
        <begin position="164"/>
        <end position="165"/>
    </location>
    <ligand>
        <name>NADP(+)</name>
        <dbReference type="ChEBI" id="CHEBI:58349"/>
    </ligand>
</feature>
<feature type="binding site" evidence="15">
    <location>
        <position position="321"/>
    </location>
    <ligand>
        <name>NADP(+)</name>
        <dbReference type="ChEBI" id="CHEBI:58349"/>
    </ligand>
</feature>
<dbReference type="Gene3D" id="3.30.360.10">
    <property type="entry name" value="Dihydrodipicolinate Reductase, domain 2"/>
    <property type="match status" value="1"/>
</dbReference>
<dbReference type="GO" id="GO:0046983">
    <property type="term" value="F:protein dimerization activity"/>
    <property type="evidence" value="ECO:0007669"/>
    <property type="project" value="InterPro"/>
</dbReference>
<feature type="domain" description="Semialdehyde dehydrogenase NAD-binding" evidence="17">
    <location>
        <begin position="8"/>
        <end position="123"/>
    </location>
</feature>
<evidence type="ECO:0000256" key="5">
    <source>
        <dbReference type="ARBA" id="ARBA00011738"/>
    </source>
</evidence>
<dbReference type="Proteomes" id="UP000009045">
    <property type="component" value="Plasmid pSmeSM11c"/>
</dbReference>
<feature type="binding site" evidence="15">
    <location>
        <begin position="43"/>
        <end position="44"/>
    </location>
    <ligand>
        <name>NADP(+)</name>
        <dbReference type="ChEBI" id="CHEBI:58349"/>
    </ligand>
</feature>
<gene>
    <name evidence="15 18" type="primary">asd</name>
    <name evidence="18" type="ordered locus">SM11_pC1242</name>
</gene>
<dbReference type="GO" id="GO:0004073">
    <property type="term" value="F:aspartate-semialdehyde dehydrogenase activity"/>
    <property type="evidence" value="ECO:0007669"/>
    <property type="project" value="UniProtKB-UniRule"/>
</dbReference>
<keyword evidence="8 15" id="KW-0791">Threonine biosynthesis</keyword>
<dbReference type="SMART" id="SM00859">
    <property type="entry name" value="Semialdhyde_dh"/>
    <property type="match status" value="1"/>
</dbReference>
<evidence type="ECO:0000256" key="10">
    <source>
        <dbReference type="ARBA" id="ARBA00022915"/>
    </source>
</evidence>
<dbReference type="NCBIfam" id="TIGR01296">
    <property type="entry name" value="asd_B"/>
    <property type="match status" value="1"/>
</dbReference>
<dbReference type="InterPro" id="IPR012080">
    <property type="entry name" value="Asp_semialdehyde_DH"/>
</dbReference>
<comment type="similarity">
    <text evidence="4 15">Belongs to the aspartate-semialdehyde dehydrogenase family.</text>
</comment>
<evidence type="ECO:0000256" key="16">
    <source>
        <dbReference type="PIRSR" id="PIRSR000148-1"/>
    </source>
</evidence>
<dbReference type="GO" id="GO:0009088">
    <property type="term" value="P:threonine biosynthetic process"/>
    <property type="evidence" value="ECO:0007669"/>
    <property type="project" value="UniProtKB-UniRule"/>
</dbReference>
<dbReference type="CDD" id="cd02316">
    <property type="entry name" value="VcASADH2_like_N"/>
    <property type="match status" value="1"/>
</dbReference>
<dbReference type="PANTHER" id="PTHR46278:SF2">
    <property type="entry name" value="ASPARTATE-SEMIALDEHYDE DEHYDROGENASE"/>
    <property type="match status" value="1"/>
</dbReference>
<comment type="pathway">
    <text evidence="2 15">Amino-acid biosynthesis; L-lysine biosynthesis via DAP pathway; (S)-tetrahydrodipicolinate from L-aspartate: step 2/4.</text>
</comment>
<geneLocation type="plasmid" evidence="18 19">
    <name>pSmeSM11c</name>
</geneLocation>
<evidence type="ECO:0000256" key="13">
    <source>
        <dbReference type="ARBA" id="ARBA00023167"/>
    </source>
</evidence>
<comment type="pathway">
    <text evidence="1 15">Amino-acid biosynthesis; L-methionine biosynthesis via de novo pathway; L-homoserine from L-aspartate: step 2/3.</text>
</comment>
<evidence type="ECO:0000256" key="15">
    <source>
        <dbReference type="HAMAP-Rule" id="MF_02121"/>
    </source>
</evidence>
<dbReference type="UniPathway" id="UPA00050">
    <property type="reaction ID" value="UER00463"/>
</dbReference>
<dbReference type="InterPro" id="IPR036291">
    <property type="entry name" value="NAD(P)-bd_dom_sf"/>
</dbReference>
<dbReference type="InterPro" id="IPR012280">
    <property type="entry name" value="Semialdhyde_DH_dimer_dom"/>
</dbReference>
<keyword evidence="11 15" id="KW-0560">Oxidoreductase</keyword>
<evidence type="ECO:0000313" key="19">
    <source>
        <dbReference type="Proteomes" id="UP000009045"/>
    </source>
</evidence>
<dbReference type="Pfam" id="PF02774">
    <property type="entry name" value="Semialdhyde_dhC"/>
    <property type="match status" value="1"/>
</dbReference>
<dbReference type="NCBIfam" id="NF011456">
    <property type="entry name" value="PRK14874.1"/>
    <property type="match status" value="1"/>
</dbReference>
<evidence type="ECO:0000256" key="7">
    <source>
        <dbReference type="ARBA" id="ARBA00022605"/>
    </source>
</evidence>
<dbReference type="GO" id="GO:0051287">
    <property type="term" value="F:NAD binding"/>
    <property type="evidence" value="ECO:0007669"/>
    <property type="project" value="InterPro"/>
</dbReference>
<proteinExistence type="inferred from homology"/>
<evidence type="ECO:0000256" key="11">
    <source>
        <dbReference type="ARBA" id="ARBA00023002"/>
    </source>
</evidence>
<keyword evidence="13 15" id="KW-0486">Methionine biosynthesis</keyword>
<keyword evidence="10 15" id="KW-0220">Diaminopimelate biosynthesis</keyword>
<sequence>MNPTRALNISIVGATGAVGAELIRLLEASQIPVNRLRLLASRNSAGRQVRFRDEICFVEALDEIGDLETDIAFLCAGSAVSLEWAPRFAAQGALVIDNSNAFRMDPDVPLVVPQVNPSALSDRPRRGIVANPNCSTIQLVRALRPLATALNVHQIILATYQAASGVGLMGIDELRNGTSAALEGNSGPPAARFPVPLPFNVIPQIGEIDLEGVSLEERKLAQEARKILAMPDLRLTSTCVRVPVENGHSEAVYLEFEEPVRLEQVHELLAKEAGVRLYADGIREGYPTPRFITNPEDVHVGRVRVNPQNPRGLWLWVVADNLQVGAALNALLIAQLAIANRVVGGQ</sequence>
<dbReference type="PANTHER" id="PTHR46278">
    <property type="entry name" value="DEHYDROGENASE, PUTATIVE-RELATED"/>
    <property type="match status" value="1"/>
</dbReference>
<dbReference type="HOGENOM" id="CLU_049966_0_1_5"/>
<dbReference type="GO" id="GO:0019877">
    <property type="term" value="P:diaminopimelate biosynthetic process"/>
    <property type="evidence" value="ECO:0007669"/>
    <property type="project" value="UniProtKB-UniRule"/>
</dbReference>
<dbReference type="EC" id="1.2.1.11" evidence="6 15"/>
<dbReference type="GO" id="GO:0050661">
    <property type="term" value="F:NADP binding"/>
    <property type="evidence" value="ECO:0007669"/>
    <property type="project" value="UniProtKB-UniRule"/>
</dbReference>
<comment type="function">
    <text evidence="15">Catalyzes the NADPH-dependent formation of L-aspartate-semialdehyde (L-ASA) by the reductive dephosphorylation of L-aspartyl-4-phosphate.</text>
</comment>
<dbReference type="SUPFAM" id="SSF51735">
    <property type="entry name" value="NAD(P)-binding Rossmann-fold domains"/>
    <property type="match status" value="1"/>
</dbReference>
<comment type="subunit">
    <text evidence="5 15">Homodimer.</text>
</comment>
<dbReference type="CDD" id="cd18131">
    <property type="entry name" value="ASADH_C_bac_euk_like"/>
    <property type="match status" value="1"/>
</dbReference>
<dbReference type="UniPathway" id="UPA00034">
    <property type="reaction ID" value="UER00016"/>
</dbReference>
<protein>
    <recommendedName>
        <fullName evidence="6 15">Aspartate-semialdehyde dehydrogenase</fullName>
        <shortName evidence="15">ASA dehydrogenase</shortName>
        <shortName evidence="15">ASADH</shortName>
        <ecNumber evidence="6 15">1.2.1.11</ecNumber>
    </recommendedName>
    <alternativeName>
        <fullName evidence="15">Aspartate-beta-semialdehyde dehydrogenase</fullName>
    </alternativeName>
</protein>
<feature type="binding site" evidence="15">
    <location>
        <position position="241"/>
    </location>
    <ligand>
        <name>substrate</name>
    </ligand>
</feature>
<keyword evidence="18" id="KW-0614">Plasmid</keyword>
<dbReference type="RefSeq" id="WP_014531774.1">
    <property type="nucleotide sequence ID" value="NC_017327.1"/>
</dbReference>
<keyword evidence="12 15" id="KW-0457">Lysine biosynthesis</keyword>
<dbReference type="UniPathway" id="UPA00051">
    <property type="reaction ID" value="UER00464"/>
</dbReference>
<feature type="binding site" evidence="15">
    <location>
        <position position="161"/>
    </location>
    <ligand>
        <name>substrate</name>
    </ligand>
</feature>
<dbReference type="GO" id="GO:0009097">
    <property type="term" value="P:isoleucine biosynthetic process"/>
    <property type="evidence" value="ECO:0007669"/>
    <property type="project" value="UniProtKB-UniRule"/>
</dbReference>
<feature type="active site" description="Acyl-thioester intermediate" evidence="15 16">
    <location>
        <position position="134"/>
    </location>
</feature>
<organism evidence="18 19">
    <name type="scientific">Sinorhizobium meliloti (strain SM11)</name>
    <dbReference type="NCBI Taxonomy" id="707241"/>
    <lineage>
        <taxon>Bacteria</taxon>
        <taxon>Pseudomonadati</taxon>
        <taxon>Pseudomonadota</taxon>
        <taxon>Alphaproteobacteria</taxon>
        <taxon>Hyphomicrobiales</taxon>
        <taxon>Rhizobiaceae</taxon>
        <taxon>Sinorhizobium/Ensifer group</taxon>
        <taxon>Sinorhizobium</taxon>
    </lineage>
</organism>
<dbReference type="InterPro" id="IPR005986">
    <property type="entry name" value="Asp_semialdehyde_DH_beta"/>
</dbReference>
<comment type="catalytic activity">
    <reaction evidence="14 15">
        <text>L-aspartate 4-semialdehyde + phosphate + NADP(+) = 4-phospho-L-aspartate + NADPH + H(+)</text>
        <dbReference type="Rhea" id="RHEA:24284"/>
        <dbReference type="ChEBI" id="CHEBI:15378"/>
        <dbReference type="ChEBI" id="CHEBI:43474"/>
        <dbReference type="ChEBI" id="CHEBI:57535"/>
        <dbReference type="ChEBI" id="CHEBI:57783"/>
        <dbReference type="ChEBI" id="CHEBI:58349"/>
        <dbReference type="ChEBI" id="CHEBI:537519"/>
        <dbReference type="EC" id="1.2.1.11"/>
    </reaction>
</comment>
<evidence type="ECO:0000256" key="2">
    <source>
        <dbReference type="ARBA" id="ARBA00005076"/>
    </source>
</evidence>
<evidence type="ECO:0000259" key="17">
    <source>
        <dbReference type="SMART" id="SM00859"/>
    </source>
</evidence>
<evidence type="ECO:0000256" key="6">
    <source>
        <dbReference type="ARBA" id="ARBA00013120"/>
    </source>
</evidence>
<dbReference type="Gene3D" id="3.40.50.720">
    <property type="entry name" value="NAD(P)-binding Rossmann-like Domain"/>
    <property type="match status" value="1"/>
</dbReference>
<evidence type="ECO:0000313" key="18">
    <source>
        <dbReference type="EMBL" id="AEH82315.1"/>
    </source>
</evidence>